<evidence type="ECO:0000256" key="1">
    <source>
        <dbReference type="ARBA" id="ARBA00022679"/>
    </source>
</evidence>
<dbReference type="Gene3D" id="3.40.50.150">
    <property type="entry name" value="Vaccinia Virus protein VP39"/>
    <property type="match status" value="1"/>
</dbReference>
<evidence type="ECO:0000259" key="2">
    <source>
        <dbReference type="Pfam" id="PF13649"/>
    </source>
</evidence>
<organism evidence="3">
    <name type="scientific">hydrothermal vent metagenome</name>
    <dbReference type="NCBI Taxonomy" id="652676"/>
    <lineage>
        <taxon>unclassified sequences</taxon>
        <taxon>metagenomes</taxon>
        <taxon>ecological metagenomes</taxon>
    </lineage>
</organism>
<dbReference type="InterPro" id="IPR041698">
    <property type="entry name" value="Methyltransf_25"/>
</dbReference>
<name>A0A3B1BHG1_9ZZZZ</name>
<dbReference type="SUPFAM" id="SSF53335">
    <property type="entry name" value="S-adenosyl-L-methionine-dependent methyltransferases"/>
    <property type="match status" value="1"/>
</dbReference>
<dbReference type="AlphaFoldDB" id="A0A3B1BHG1"/>
<dbReference type="Pfam" id="PF13649">
    <property type="entry name" value="Methyltransf_25"/>
    <property type="match status" value="1"/>
</dbReference>
<dbReference type="InterPro" id="IPR029063">
    <property type="entry name" value="SAM-dependent_MTases_sf"/>
</dbReference>
<dbReference type="PANTHER" id="PTHR43861">
    <property type="entry name" value="TRANS-ACONITATE 2-METHYLTRANSFERASE-RELATED"/>
    <property type="match status" value="1"/>
</dbReference>
<dbReference type="CDD" id="cd02440">
    <property type="entry name" value="AdoMet_MTases"/>
    <property type="match status" value="1"/>
</dbReference>
<proteinExistence type="predicted"/>
<gene>
    <name evidence="3" type="ORF">MNBD_NITROSPINAE04-1761</name>
</gene>
<feature type="domain" description="Methyltransferase" evidence="2">
    <location>
        <begin position="280"/>
        <end position="370"/>
    </location>
</feature>
<keyword evidence="1" id="KW-0808">Transferase</keyword>
<protein>
    <recommendedName>
        <fullName evidence="2">Methyltransferase domain-containing protein</fullName>
    </recommendedName>
</protein>
<sequence length="473" mass="53194">MTSDRNDENRLMDLQSEINSEELSERLKKRVHEKMAAGFYDDREVKSVTKWRVEATEGSEEKISLLDTGSIAGGVPVSLHEKWDVTKPVDTTSPRGGIVGKVISLYKSIYRSFIQPTVNISMAKQAEFNSELLNYLAKQESVTEAFEKANQEYRKMWGKQAGLTQRMRRLEKDVDENIDRLGAAESSIGSLAGRMEALAESLRDVDKQGIFIKRRVVKLLDEISKAAPSGDETAKIALAEREKLNSFDYVLFENLHRGSREEIKNKMRVYTDWFKGVDPVLDAGCGRGELIELLNEAGIKTSGVDLNEEMVNECKDRGLDATYGDALEHLKRLDDGSLGGISAIQFIEHLPNESIAEFFKLALEKLKPGGIIAAETVNPTCLTTFCGPFYLDMTHDKPIHPLAVQFLLERIGYSEVRIEYLNPYPDEMLLKRIPEGPARYGVESQFVATYNSNVDILNNVLYSCTDYAVVARR</sequence>
<dbReference type="EMBL" id="UOGA01000104">
    <property type="protein sequence ID" value="VAX17746.1"/>
    <property type="molecule type" value="Genomic_DNA"/>
</dbReference>
<accession>A0A3B1BHG1</accession>
<reference evidence="3" key="1">
    <citation type="submission" date="2018-06" db="EMBL/GenBank/DDBJ databases">
        <authorList>
            <person name="Zhirakovskaya E."/>
        </authorList>
    </citation>
    <scope>NUCLEOTIDE SEQUENCE</scope>
</reference>
<evidence type="ECO:0000313" key="3">
    <source>
        <dbReference type="EMBL" id="VAX17746.1"/>
    </source>
</evidence>